<keyword evidence="5 16" id="KW-0963">Cytoplasm</keyword>
<feature type="active site" evidence="16">
    <location>
        <position position="182"/>
    </location>
</feature>
<evidence type="ECO:0000256" key="4">
    <source>
        <dbReference type="ARBA" id="ARBA00004752"/>
    </source>
</evidence>
<dbReference type="InterPro" id="IPR016167">
    <property type="entry name" value="FAD-bd_PCMH_sub1"/>
</dbReference>
<evidence type="ECO:0000256" key="10">
    <source>
        <dbReference type="ARBA" id="ARBA00022960"/>
    </source>
</evidence>
<evidence type="ECO:0000256" key="1">
    <source>
        <dbReference type="ARBA" id="ARBA00001974"/>
    </source>
</evidence>
<dbReference type="PROSITE" id="PS51387">
    <property type="entry name" value="FAD_PCMH"/>
    <property type="match status" value="1"/>
</dbReference>
<evidence type="ECO:0000256" key="5">
    <source>
        <dbReference type="ARBA" id="ARBA00022490"/>
    </source>
</evidence>
<dbReference type="Pfam" id="PF02873">
    <property type="entry name" value="MurB_C"/>
    <property type="match status" value="1"/>
</dbReference>
<dbReference type="GO" id="GO:0008360">
    <property type="term" value="P:regulation of cell shape"/>
    <property type="evidence" value="ECO:0007669"/>
    <property type="project" value="UniProtKB-KW"/>
</dbReference>
<evidence type="ECO:0000256" key="3">
    <source>
        <dbReference type="ARBA" id="ARBA00004496"/>
    </source>
</evidence>
<keyword evidence="12 16" id="KW-0560">Oxidoreductase</keyword>
<feature type="domain" description="FAD-binding PCMH-type" evidence="17">
    <location>
        <begin position="36"/>
        <end position="203"/>
    </location>
</feature>
<dbReference type="Pfam" id="PF01565">
    <property type="entry name" value="FAD_binding_4"/>
    <property type="match status" value="1"/>
</dbReference>
<evidence type="ECO:0000256" key="13">
    <source>
        <dbReference type="ARBA" id="ARBA00023306"/>
    </source>
</evidence>
<accession>A0A2M7FWU9</accession>
<comment type="function">
    <text evidence="2 16">Cell wall formation.</text>
</comment>
<comment type="similarity">
    <text evidence="16">Belongs to the MurB family.</text>
</comment>
<comment type="pathway">
    <text evidence="4 16">Cell wall biogenesis; peptidoglycan biosynthesis.</text>
</comment>
<comment type="cofactor">
    <cofactor evidence="1 16">
        <name>FAD</name>
        <dbReference type="ChEBI" id="CHEBI:57692"/>
    </cofactor>
</comment>
<protein>
    <recommendedName>
        <fullName evidence="16">UDP-N-acetylenolpyruvoylglucosamine reductase</fullName>
        <ecNumber evidence="16">1.3.1.98</ecNumber>
    </recommendedName>
    <alternativeName>
        <fullName evidence="16">UDP-N-acetylmuramate dehydrogenase</fullName>
    </alternativeName>
</protein>
<evidence type="ECO:0000256" key="11">
    <source>
        <dbReference type="ARBA" id="ARBA00022984"/>
    </source>
</evidence>
<dbReference type="Gene3D" id="3.30.465.10">
    <property type="match status" value="1"/>
</dbReference>
<dbReference type="InterPro" id="IPR006094">
    <property type="entry name" value="Oxid_FAD_bind_N"/>
</dbReference>
<comment type="catalytic activity">
    <reaction evidence="15 16">
        <text>UDP-N-acetyl-alpha-D-muramate + NADP(+) = UDP-N-acetyl-3-O-(1-carboxyvinyl)-alpha-D-glucosamine + NADPH + H(+)</text>
        <dbReference type="Rhea" id="RHEA:12248"/>
        <dbReference type="ChEBI" id="CHEBI:15378"/>
        <dbReference type="ChEBI" id="CHEBI:57783"/>
        <dbReference type="ChEBI" id="CHEBI:58349"/>
        <dbReference type="ChEBI" id="CHEBI:68483"/>
        <dbReference type="ChEBI" id="CHEBI:70757"/>
        <dbReference type="EC" id="1.3.1.98"/>
    </reaction>
</comment>
<evidence type="ECO:0000256" key="7">
    <source>
        <dbReference type="ARBA" id="ARBA00022630"/>
    </source>
</evidence>
<gene>
    <name evidence="16" type="primary">murB</name>
    <name evidence="18" type="ORF">COW36_23860</name>
</gene>
<name>A0A2M7FWU9_9BACT</name>
<dbReference type="InterPro" id="IPR003170">
    <property type="entry name" value="MurB"/>
</dbReference>
<evidence type="ECO:0000313" key="19">
    <source>
        <dbReference type="Proteomes" id="UP000231019"/>
    </source>
</evidence>
<dbReference type="GO" id="GO:0008762">
    <property type="term" value="F:UDP-N-acetylmuramate dehydrogenase activity"/>
    <property type="evidence" value="ECO:0007669"/>
    <property type="project" value="UniProtKB-UniRule"/>
</dbReference>
<keyword evidence="6 16" id="KW-0132">Cell division</keyword>
<dbReference type="NCBIfam" id="NF010480">
    <property type="entry name" value="PRK13905.1"/>
    <property type="match status" value="1"/>
</dbReference>
<dbReference type="Gene3D" id="3.30.43.10">
    <property type="entry name" value="Uridine Diphospho-n-acetylenolpyruvylglucosamine Reductase, domain 2"/>
    <property type="match status" value="1"/>
</dbReference>
<dbReference type="InterPro" id="IPR036318">
    <property type="entry name" value="FAD-bd_PCMH-like_sf"/>
</dbReference>
<dbReference type="GO" id="GO:0071555">
    <property type="term" value="P:cell wall organization"/>
    <property type="evidence" value="ECO:0007669"/>
    <property type="project" value="UniProtKB-KW"/>
</dbReference>
<dbReference type="NCBIfam" id="TIGR00179">
    <property type="entry name" value="murB"/>
    <property type="match status" value="1"/>
</dbReference>
<keyword evidence="11 16" id="KW-0573">Peptidoglycan synthesis</keyword>
<keyword evidence="8 16" id="KW-0274">FAD</keyword>
<dbReference type="PANTHER" id="PTHR21071">
    <property type="entry name" value="UDP-N-ACETYLENOLPYRUVOYLGLUCOSAMINE REDUCTASE"/>
    <property type="match status" value="1"/>
</dbReference>
<dbReference type="InterPro" id="IPR036635">
    <property type="entry name" value="MurB_C_sf"/>
</dbReference>
<evidence type="ECO:0000259" key="17">
    <source>
        <dbReference type="PROSITE" id="PS51387"/>
    </source>
</evidence>
<comment type="caution">
    <text evidence="18">The sequence shown here is derived from an EMBL/GenBank/DDBJ whole genome shotgun (WGS) entry which is preliminary data.</text>
</comment>
<dbReference type="HAMAP" id="MF_00037">
    <property type="entry name" value="MurB"/>
    <property type="match status" value="1"/>
</dbReference>
<dbReference type="AlphaFoldDB" id="A0A2M7FWU9"/>
<sequence length="309" mass="34164">MSRRLSMHLSAVRIKNEKLSETFREQEPLAPYTSWRIGGAAEFYVAPASEAEILRIVQFAQSQSIPLTVLGGGSNVLLSDQGLPGIVMHITHRFSGFEIHPEGRVRVKAGTRLGTLIRKAMSMNLMGIEKLWGIPGTLGGAVVMNAGACHTETFDVLESVTSLTPLGQRVVRTKAQIEHGYRWSDYKYNGEIVLEAELKLTPADPALIAENFQRADERRQPQHNIRLPNSGSIFRNPTNNFAGRLIEQLGAKGRISGGVQVSPDHANFIVNLGKATAQDACRLIQSLQAEVWEHYQVQLEPEVIFLGEF</sequence>
<keyword evidence="9 16" id="KW-0521">NADP</keyword>
<keyword evidence="13 16" id="KW-0131">Cell cycle</keyword>
<dbReference type="EMBL" id="PFFQ01000066">
    <property type="protein sequence ID" value="PIW13710.1"/>
    <property type="molecule type" value="Genomic_DNA"/>
</dbReference>
<dbReference type="GO" id="GO:0071949">
    <property type="term" value="F:FAD binding"/>
    <property type="evidence" value="ECO:0007669"/>
    <property type="project" value="InterPro"/>
</dbReference>
<feature type="active site" evidence="16">
    <location>
        <position position="302"/>
    </location>
</feature>
<evidence type="ECO:0000256" key="14">
    <source>
        <dbReference type="ARBA" id="ARBA00023316"/>
    </source>
</evidence>
<dbReference type="GO" id="GO:0051301">
    <property type="term" value="P:cell division"/>
    <property type="evidence" value="ECO:0007669"/>
    <property type="project" value="UniProtKB-KW"/>
</dbReference>
<evidence type="ECO:0000256" key="9">
    <source>
        <dbReference type="ARBA" id="ARBA00022857"/>
    </source>
</evidence>
<dbReference type="Proteomes" id="UP000231019">
    <property type="component" value="Unassembled WGS sequence"/>
</dbReference>
<evidence type="ECO:0000256" key="8">
    <source>
        <dbReference type="ARBA" id="ARBA00022827"/>
    </source>
</evidence>
<evidence type="ECO:0000256" key="16">
    <source>
        <dbReference type="HAMAP-Rule" id="MF_00037"/>
    </source>
</evidence>
<dbReference type="InterPro" id="IPR011601">
    <property type="entry name" value="MurB_C"/>
</dbReference>
<dbReference type="GO" id="GO:0009252">
    <property type="term" value="P:peptidoglycan biosynthetic process"/>
    <property type="evidence" value="ECO:0007669"/>
    <property type="project" value="UniProtKB-UniRule"/>
</dbReference>
<dbReference type="SUPFAM" id="SSF56194">
    <property type="entry name" value="Uridine diphospho-N-Acetylenolpyruvylglucosamine reductase, MurB, C-terminal domain"/>
    <property type="match status" value="1"/>
</dbReference>
<evidence type="ECO:0000256" key="12">
    <source>
        <dbReference type="ARBA" id="ARBA00023002"/>
    </source>
</evidence>
<dbReference type="GO" id="GO:0005829">
    <property type="term" value="C:cytosol"/>
    <property type="evidence" value="ECO:0007669"/>
    <property type="project" value="TreeGrafter"/>
</dbReference>
<dbReference type="InterPro" id="IPR016169">
    <property type="entry name" value="FAD-bd_PCMH_sub2"/>
</dbReference>
<evidence type="ECO:0000313" key="18">
    <source>
        <dbReference type="EMBL" id="PIW13710.1"/>
    </source>
</evidence>
<feature type="active site" description="Proton donor" evidence="16">
    <location>
        <position position="232"/>
    </location>
</feature>
<dbReference type="EC" id="1.3.1.98" evidence="16"/>
<comment type="subcellular location">
    <subcellularLocation>
        <location evidence="3 16">Cytoplasm</location>
    </subcellularLocation>
</comment>
<evidence type="ECO:0000256" key="2">
    <source>
        <dbReference type="ARBA" id="ARBA00003921"/>
    </source>
</evidence>
<proteinExistence type="inferred from homology"/>
<dbReference type="SUPFAM" id="SSF56176">
    <property type="entry name" value="FAD-binding/transporter-associated domain-like"/>
    <property type="match status" value="1"/>
</dbReference>
<dbReference type="PANTHER" id="PTHR21071:SF4">
    <property type="entry name" value="UDP-N-ACETYLENOLPYRUVOYLGLUCOSAMINE REDUCTASE"/>
    <property type="match status" value="1"/>
</dbReference>
<evidence type="ECO:0000256" key="15">
    <source>
        <dbReference type="ARBA" id="ARBA00048914"/>
    </source>
</evidence>
<organism evidence="18 19">
    <name type="scientific">bacterium (Candidatus Blackallbacteria) CG17_big_fil_post_rev_8_21_14_2_50_48_46</name>
    <dbReference type="NCBI Taxonomy" id="2014261"/>
    <lineage>
        <taxon>Bacteria</taxon>
        <taxon>Candidatus Blackallbacteria</taxon>
    </lineage>
</organism>
<reference evidence="18 19" key="1">
    <citation type="submission" date="2017-09" db="EMBL/GenBank/DDBJ databases">
        <title>Depth-based differentiation of microbial function through sediment-hosted aquifers and enrichment of novel symbionts in the deep terrestrial subsurface.</title>
        <authorList>
            <person name="Probst A.J."/>
            <person name="Ladd B."/>
            <person name="Jarett J.K."/>
            <person name="Geller-Mcgrath D.E."/>
            <person name="Sieber C.M."/>
            <person name="Emerson J.B."/>
            <person name="Anantharaman K."/>
            <person name="Thomas B.C."/>
            <person name="Malmstrom R."/>
            <person name="Stieglmeier M."/>
            <person name="Klingl A."/>
            <person name="Woyke T."/>
            <person name="Ryan C.M."/>
            <person name="Banfield J.F."/>
        </authorList>
    </citation>
    <scope>NUCLEOTIDE SEQUENCE [LARGE SCALE GENOMIC DNA]</scope>
    <source>
        <strain evidence="18">CG17_big_fil_post_rev_8_21_14_2_50_48_46</strain>
    </source>
</reference>
<keyword evidence="14 16" id="KW-0961">Cell wall biogenesis/degradation</keyword>
<evidence type="ECO:0000256" key="6">
    <source>
        <dbReference type="ARBA" id="ARBA00022618"/>
    </source>
</evidence>
<keyword evidence="10 16" id="KW-0133">Cell shape</keyword>
<dbReference type="UniPathway" id="UPA00219"/>
<keyword evidence="7 16" id="KW-0285">Flavoprotein</keyword>
<dbReference type="InterPro" id="IPR016166">
    <property type="entry name" value="FAD-bd_PCMH"/>
</dbReference>
<dbReference type="Gene3D" id="3.90.78.10">
    <property type="entry name" value="UDP-N-acetylenolpyruvoylglucosamine reductase, C-terminal domain"/>
    <property type="match status" value="1"/>
</dbReference>